<comment type="pathway">
    <text evidence="1">Cofactor biosynthesis; thiamine diphosphate biosynthesis.</text>
</comment>
<accession>A0A9X1V7X1</accession>
<keyword evidence="3 8" id="KW-0560">Oxidoreductase</keyword>
<evidence type="ECO:0000256" key="1">
    <source>
        <dbReference type="ARBA" id="ARBA00004948"/>
    </source>
</evidence>
<evidence type="ECO:0000256" key="2">
    <source>
        <dbReference type="ARBA" id="ARBA00022977"/>
    </source>
</evidence>
<comment type="catalytic activity">
    <reaction evidence="4">
        <text>glycine + O2 + H2O = glyoxylate + H2O2 + NH4(+)</text>
        <dbReference type="Rhea" id="RHEA:11532"/>
        <dbReference type="ChEBI" id="CHEBI:15377"/>
        <dbReference type="ChEBI" id="CHEBI:15379"/>
        <dbReference type="ChEBI" id="CHEBI:16240"/>
        <dbReference type="ChEBI" id="CHEBI:28938"/>
        <dbReference type="ChEBI" id="CHEBI:36655"/>
        <dbReference type="ChEBI" id="CHEBI:57305"/>
        <dbReference type="EC" id="1.4.3.19"/>
    </reaction>
</comment>
<dbReference type="InterPro" id="IPR012727">
    <property type="entry name" value="Gly_oxidase_ThiO"/>
</dbReference>
<comment type="caution">
    <text evidence="8">The sequence shown here is derived from an EMBL/GenBank/DDBJ whole genome shotgun (WGS) entry which is preliminary data.</text>
</comment>
<dbReference type="EMBL" id="JALBUF010000002">
    <property type="protein sequence ID" value="MCI0182898.1"/>
    <property type="molecule type" value="Genomic_DNA"/>
</dbReference>
<gene>
    <name evidence="8" type="primary">thiO</name>
    <name evidence="8" type="ORF">MM817_01167</name>
</gene>
<name>A0A9X1V7X1_9BACL</name>
<proteinExistence type="predicted"/>
<keyword evidence="6" id="KW-0812">Transmembrane</keyword>
<sequence length="375" mass="40141">MKRIYDVIVIGGGVIGSTIAWQLAKTKRSVLLLERGQLGQEASSAAAGMLGAELEIDRAGAFFQLCLESRSMYPAFSDELIEQTGIDIELTHNGILRVAMSEEQAIHLQQTADWQRAAGGSATFLSADDMMNQEPALAKTSGGLLLPKDGNVNATLVARAVGKAASLTADVLEGAEVYDIHSSSDEVTVRTATSCFVAEQVVVANGAFANQFLPALHMQPTLIPIKGQLLRILPVGRSKLTRTISQGHHYFVPKRDGSIIVGATEEQALYSHTNTVAGVAQLLQAIQETLPGLEQATFVSAWTGLRPALPSKEPLIGPTAMSSRVLLAVGHYRNGILLAPVTASMMTAILDENPQPMWRESFLPARSLMSEESLI</sequence>
<dbReference type="InterPro" id="IPR006076">
    <property type="entry name" value="FAD-dep_OxRdtase"/>
</dbReference>
<dbReference type="GO" id="GO:0009228">
    <property type="term" value="P:thiamine biosynthetic process"/>
    <property type="evidence" value="ECO:0007669"/>
    <property type="project" value="UniProtKB-KW"/>
</dbReference>
<evidence type="ECO:0000256" key="5">
    <source>
        <dbReference type="ARBA" id="ARBA00050018"/>
    </source>
</evidence>
<dbReference type="RefSeq" id="WP_241712494.1">
    <property type="nucleotide sequence ID" value="NZ_JALBUF010000002.1"/>
</dbReference>
<dbReference type="Proteomes" id="UP001139263">
    <property type="component" value="Unassembled WGS sequence"/>
</dbReference>
<evidence type="ECO:0000313" key="8">
    <source>
        <dbReference type="EMBL" id="MCI0182898.1"/>
    </source>
</evidence>
<evidence type="ECO:0000256" key="6">
    <source>
        <dbReference type="SAM" id="Phobius"/>
    </source>
</evidence>
<keyword evidence="9" id="KW-1185">Reference proteome</keyword>
<dbReference type="GO" id="GO:0050660">
    <property type="term" value="F:flavin adenine dinucleotide binding"/>
    <property type="evidence" value="ECO:0007669"/>
    <property type="project" value="InterPro"/>
</dbReference>
<evidence type="ECO:0000256" key="4">
    <source>
        <dbReference type="ARBA" id="ARBA00049872"/>
    </source>
</evidence>
<dbReference type="NCBIfam" id="TIGR02352">
    <property type="entry name" value="thiamin_ThiO"/>
    <property type="match status" value="1"/>
</dbReference>
<dbReference type="PANTHER" id="PTHR13847:SF289">
    <property type="entry name" value="GLYCINE OXIDASE"/>
    <property type="match status" value="1"/>
</dbReference>
<evidence type="ECO:0000259" key="7">
    <source>
        <dbReference type="Pfam" id="PF01266"/>
    </source>
</evidence>
<dbReference type="GO" id="GO:0005737">
    <property type="term" value="C:cytoplasm"/>
    <property type="evidence" value="ECO:0007669"/>
    <property type="project" value="TreeGrafter"/>
</dbReference>
<feature type="transmembrane region" description="Helical" evidence="6">
    <location>
        <begin position="7"/>
        <end position="24"/>
    </location>
</feature>
<dbReference type="EC" id="1.4.3.19" evidence="5"/>
<keyword evidence="6" id="KW-1133">Transmembrane helix</keyword>
<dbReference type="Gene3D" id="3.50.50.60">
    <property type="entry name" value="FAD/NAD(P)-binding domain"/>
    <property type="match status" value="1"/>
</dbReference>
<dbReference type="SUPFAM" id="SSF51905">
    <property type="entry name" value="FAD/NAD(P)-binding domain"/>
    <property type="match status" value="1"/>
</dbReference>
<dbReference type="AlphaFoldDB" id="A0A9X1V7X1"/>
<dbReference type="PANTHER" id="PTHR13847">
    <property type="entry name" value="SARCOSINE DEHYDROGENASE-RELATED"/>
    <property type="match status" value="1"/>
</dbReference>
<dbReference type="SUPFAM" id="SSF54373">
    <property type="entry name" value="FAD-linked reductases, C-terminal domain"/>
    <property type="match status" value="1"/>
</dbReference>
<evidence type="ECO:0000313" key="9">
    <source>
        <dbReference type="Proteomes" id="UP001139263"/>
    </source>
</evidence>
<evidence type="ECO:0000256" key="3">
    <source>
        <dbReference type="ARBA" id="ARBA00023002"/>
    </source>
</evidence>
<protein>
    <recommendedName>
        <fullName evidence="5">glycine oxidase</fullName>
        <ecNumber evidence="5">1.4.3.19</ecNumber>
    </recommendedName>
</protein>
<organism evidence="8 9">
    <name type="scientific">Sulfoacidibacillus ferrooxidans</name>
    <dbReference type="NCBI Taxonomy" id="2005001"/>
    <lineage>
        <taxon>Bacteria</taxon>
        <taxon>Bacillati</taxon>
        <taxon>Bacillota</taxon>
        <taxon>Bacilli</taxon>
        <taxon>Bacillales</taxon>
        <taxon>Alicyclobacillaceae</taxon>
        <taxon>Sulfoacidibacillus</taxon>
    </lineage>
</organism>
<dbReference type="GO" id="GO:0043799">
    <property type="term" value="F:glycine oxidase activity"/>
    <property type="evidence" value="ECO:0007669"/>
    <property type="project" value="UniProtKB-EC"/>
</dbReference>
<dbReference type="InterPro" id="IPR036188">
    <property type="entry name" value="FAD/NAD-bd_sf"/>
</dbReference>
<feature type="domain" description="FAD dependent oxidoreductase" evidence="7">
    <location>
        <begin position="6"/>
        <end position="348"/>
    </location>
</feature>
<keyword evidence="2" id="KW-0784">Thiamine biosynthesis</keyword>
<dbReference type="Pfam" id="PF01266">
    <property type="entry name" value="DAO"/>
    <property type="match status" value="1"/>
</dbReference>
<dbReference type="Gene3D" id="3.30.9.10">
    <property type="entry name" value="D-Amino Acid Oxidase, subunit A, domain 2"/>
    <property type="match status" value="1"/>
</dbReference>
<keyword evidence="6" id="KW-0472">Membrane</keyword>
<reference evidence="8" key="1">
    <citation type="submission" date="2022-03" db="EMBL/GenBank/DDBJ databases">
        <title>Draft Genome Sequence of Firmicute Strain S0AB, a Heterotrophic Iron/Sulfur-Oxidizing Extreme Acidophile.</title>
        <authorList>
            <person name="Vergara E."/>
            <person name="Pakostova E."/>
            <person name="Johnson D.B."/>
            <person name="Holmes D.S."/>
        </authorList>
    </citation>
    <scope>NUCLEOTIDE SEQUENCE</scope>
    <source>
        <strain evidence="8">S0AB</strain>
    </source>
</reference>